<feature type="transmembrane region" description="Helical" evidence="1">
    <location>
        <begin position="40"/>
        <end position="67"/>
    </location>
</feature>
<evidence type="ECO:0000313" key="2">
    <source>
        <dbReference type="EMBL" id="MBP1967564.1"/>
    </source>
</evidence>
<dbReference type="EMBL" id="JAGGKV010000036">
    <property type="protein sequence ID" value="MBP1967564.1"/>
    <property type="molecule type" value="Genomic_DNA"/>
</dbReference>
<feature type="transmembrane region" description="Helical" evidence="1">
    <location>
        <begin position="294"/>
        <end position="311"/>
    </location>
</feature>
<sequence>MQQVGGKVKWSFGLGAMGQNMVYGLMTFLLLVFYTDVLGVSAAFVGTLFLVVRIWDAVLDPVIAVVVDRIHTRWGKFRPFVLAGGILISVLTVLCFYAPDLSPVMKTVYVIVTYALWNTAYALFDVPFWSLAPAMTIDPVERTKVISIGKMLGVLGSTIAGGASLPMIHAIGNGNAAKGYFWTAVIFAFLCILFSINLFRHTKEHNIEDKQETESLKASLNVVVKNKPLLILTLAGLFLATTVLLKQTVAIYYIRYYLGSEGLFAAFSLSGMLFMLLAIGLIPKISAKFGKKNTYIAGGFIGILANTLFYFGQPDQIVYLFVMNGISMFSLGFSVVLAASLQADTIEYAQWKTGKRSESIVTAVGTFTGKVSTAIAGAAAGYGLTFFKYVPNATQTEAALNGINLMMSIFPAIGIALSVIIICFYDLTEKKYAEIVANLKGRELS</sequence>
<dbReference type="SUPFAM" id="SSF103473">
    <property type="entry name" value="MFS general substrate transporter"/>
    <property type="match status" value="1"/>
</dbReference>
<feature type="transmembrane region" description="Helical" evidence="1">
    <location>
        <begin position="317"/>
        <end position="339"/>
    </location>
</feature>
<feature type="transmembrane region" description="Helical" evidence="1">
    <location>
        <begin position="229"/>
        <end position="256"/>
    </location>
</feature>
<dbReference type="InterPro" id="IPR036259">
    <property type="entry name" value="MFS_trans_sf"/>
</dbReference>
<feature type="transmembrane region" description="Helical" evidence="1">
    <location>
        <begin position="360"/>
        <end position="383"/>
    </location>
</feature>
<gene>
    <name evidence="2" type="ORF">J2Z65_006836</name>
</gene>
<protein>
    <submittedName>
        <fullName evidence="2">Sugar (Glycoside-pentoside-hexuronide) transporter</fullName>
    </submittedName>
</protein>
<reference evidence="2 3" key="1">
    <citation type="submission" date="2021-03" db="EMBL/GenBank/DDBJ databases">
        <title>Genomic Encyclopedia of Type Strains, Phase IV (KMG-IV): sequencing the most valuable type-strain genomes for metagenomic binning, comparative biology and taxonomic classification.</title>
        <authorList>
            <person name="Goeker M."/>
        </authorList>
    </citation>
    <scope>NUCLEOTIDE SEQUENCE [LARGE SCALE GENOMIC DNA]</scope>
    <source>
        <strain evidence="2 3">DSM 24950</strain>
    </source>
</reference>
<comment type="caution">
    <text evidence="2">The sequence shown here is derived from an EMBL/GenBank/DDBJ whole genome shotgun (WGS) entry which is preliminary data.</text>
</comment>
<keyword evidence="1" id="KW-1133">Transmembrane helix</keyword>
<dbReference type="CDD" id="cd17332">
    <property type="entry name" value="MFS_MelB_like"/>
    <property type="match status" value="1"/>
</dbReference>
<dbReference type="Gene3D" id="1.20.1250.20">
    <property type="entry name" value="MFS general substrate transporter like domains"/>
    <property type="match status" value="2"/>
</dbReference>
<evidence type="ECO:0000256" key="1">
    <source>
        <dbReference type="SAM" id="Phobius"/>
    </source>
</evidence>
<dbReference type="InterPro" id="IPR001927">
    <property type="entry name" value="Na/Gal_symport"/>
</dbReference>
<feature type="transmembrane region" description="Helical" evidence="1">
    <location>
        <begin position="12"/>
        <end position="34"/>
    </location>
</feature>
<dbReference type="InterPro" id="IPR039672">
    <property type="entry name" value="MFS_2"/>
</dbReference>
<name>A0ABS4I9H0_9BACL</name>
<keyword evidence="1" id="KW-0472">Membrane</keyword>
<feature type="transmembrane region" description="Helical" evidence="1">
    <location>
        <begin position="152"/>
        <end position="173"/>
    </location>
</feature>
<dbReference type="PANTHER" id="PTHR11328">
    <property type="entry name" value="MAJOR FACILITATOR SUPERFAMILY DOMAIN-CONTAINING PROTEIN"/>
    <property type="match status" value="1"/>
</dbReference>
<evidence type="ECO:0000313" key="3">
    <source>
        <dbReference type="Proteomes" id="UP001519344"/>
    </source>
</evidence>
<dbReference type="NCBIfam" id="TIGR00792">
    <property type="entry name" value="gph"/>
    <property type="match status" value="1"/>
</dbReference>
<dbReference type="Pfam" id="PF13347">
    <property type="entry name" value="MFS_2"/>
    <property type="match status" value="1"/>
</dbReference>
<dbReference type="Proteomes" id="UP001519344">
    <property type="component" value="Unassembled WGS sequence"/>
</dbReference>
<dbReference type="PANTHER" id="PTHR11328:SF24">
    <property type="entry name" value="MAJOR FACILITATOR SUPERFAMILY (MFS) PROFILE DOMAIN-CONTAINING PROTEIN"/>
    <property type="match status" value="1"/>
</dbReference>
<feature type="transmembrane region" description="Helical" evidence="1">
    <location>
        <begin position="179"/>
        <end position="199"/>
    </location>
</feature>
<dbReference type="RefSeq" id="WP_209856281.1">
    <property type="nucleotide sequence ID" value="NZ_JAGGKV010000036.1"/>
</dbReference>
<accession>A0ABS4I9H0</accession>
<feature type="transmembrane region" description="Helical" evidence="1">
    <location>
        <begin position="403"/>
        <end position="425"/>
    </location>
</feature>
<feature type="transmembrane region" description="Helical" evidence="1">
    <location>
        <begin position="262"/>
        <end position="282"/>
    </location>
</feature>
<organism evidence="2 3">
    <name type="scientific">Paenibacillus aceris</name>
    <dbReference type="NCBI Taxonomy" id="869555"/>
    <lineage>
        <taxon>Bacteria</taxon>
        <taxon>Bacillati</taxon>
        <taxon>Bacillota</taxon>
        <taxon>Bacilli</taxon>
        <taxon>Bacillales</taxon>
        <taxon>Paenibacillaceae</taxon>
        <taxon>Paenibacillus</taxon>
    </lineage>
</organism>
<feature type="transmembrane region" description="Helical" evidence="1">
    <location>
        <begin position="79"/>
        <end position="99"/>
    </location>
</feature>
<proteinExistence type="predicted"/>
<keyword evidence="1" id="KW-0812">Transmembrane</keyword>
<feature type="transmembrane region" description="Helical" evidence="1">
    <location>
        <begin position="111"/>
        <end position="131"/>
    </location>
</feature>
<keyword evidence="3" id="KW-1185">Reference proteome</keyword>